<evidence type="ECO:0000256" key="3">
    <source>
        <dbReference type="ARBA" id="ARBA00022723"/>
    </source>
</evidence>
<dbReference type="SUPFAM" id="SSF102114">
    <property type="entry name" value="Radical SAM enzymes"/>
    <property type="match status" value="1"/>
</dbReference>
<dbReference type="PANTHER" id="PTHR11228:SF7">
    <property type="entry name" value="PQQA PEPTIDE CYCLASE"/>
    <property type="match status" value="1"/>
</dbReference>
<accession>A0ABW9VEE9</accession>
<reference evidence="8 9" key="1">
    <citation type="submission" date="2019-12" db="EMBL/GenBank/DDBJ databases">
        <title>Novel species isolated from a subtropical stream in China.</title>
        <authorList>
            <person name="Lu H."/>
        </authorList>
    </citation>
    <scope>NUCLEOTIDE SEQUENCE [LARGE SCALE GENOMIC DNA]</scope>
    <source>
        <strain evidence="8 9">FT94W</strain>
    </source>
</reference>
<dbReference type="PANTHER" id="PTHR11228">
    <property type="entry name" value="RADICAL SAM DOMAIN PROTEIN"/>
    <property type="match status" value="1"/>
</dbReference>
<dbReference type="Pfam" id="PF04055">
    <property type="entry name" value="Radical_SAM"/>
    <property type="match status" value="1"/>
</dbReference>
<dbReference type="InterPro" id="IPR023885">
    <property type="entry name" value="4Fe4S-binding_SPASM_dom"/>
</dbReference>
<keyword evidence="5" id="KW-0411">Iron-sulfur</keyword>
<evidence type="ECO:0000259" key="6">
    <source>
        <dbReference type="Pfam" id="PF04055"/>
    </source>
</evidence>
<dbReference type="InterPro" id="IPR058240">
    <property type="entry name" value="rSAM_sf"/>
</dbReference>
<dbReference type="Proteomes" id="UP000449678">
    <property type="component" value="Unassembled WGS sequence"/>
</dbReference>
<evidence type="ECO:0000256" key="5">
    <source>
        <dbReference type="ARBA" id="ARBA00023014"/>
    </source>
</evidence>
<proteinExistence type="predicted"/>
<evidence type="ECO:0000256" key="1">
    <source>
        <dbReference type="ARBA" id="ARBA00001966"/>
    </source>
</evidence>
<evidence type="ECO:0000259" key="7">
    <source>
        <dbReference type="Pfam" id="PF13186"/>
    </source>
</evidence>
<dbReference type="InterPro" id="IPR013785">
    <property type="entry name" value="Aldolase_TIM"/>
</dbReference>
<keyword evidence="3" id="KW-0479">Metal-binding</keyword>
<evidence type="ECO:0000313" key="9">
    <source>
        <dbReference type="Proteomes" id="UP000449678"/>
    </source>
</evidence>
<gene>
    <name evidence="8" type="ORF">GTP38_22050</name>
</gene>
<organism evidence="8 9">
    <name type="scientific">Duganella lactea</name>
    <dbReference type="NCBI Taxonomy" id="2692173"/>
    <lineage>
        <taxon>Bacteria</taxon>
        <taxon>Pseudomonadati</taxon>
        <taxon>Pseudomonadota</taxon>
        <taxon>Betaproteobacteria</taxon>
        <taxon>Burkholderiales</taxon>
        <taxon>Oxalobacteraceae</taxon>
        <taxon>Telluria group</taxon>
        <taxon>Duganella</taxon>
    </lineage>
</organism>
<evidence type="ECO:0000256" key="2">
    <source>
        <dbReference type="ARBA" id="ARBA00022691"/>
    </source>
</evidence>
<dbReference type="Pfam" id="PF13186">
    <property type="entry name" value="SPASM"/>
    <property type="match status" value="1"/>
</dbReference>
<feature type="domain" description="4Fe4S-binding SPASM" evidence="7">
    <location>
        <begin position="345"/>
        <end position="402"/>
    </location>
</feature>
<comment type="cofactor">
    <cofactor evidence="1">
        <name>[4Fe-4S] cluster</name>
        <dbReference type="ChEBI" id="CHEBI:49883"/>
    </cofactor>
</comment>
<dbReference type="SFLD" id="SFLDS00029">
    <property type="entry name" value="Radical_SAM"/>
    <property type="match status" value="1"/>
</dbReference>
<sequence>MPNFLTGLARIAMIQIHLQNDEPAKATALPVTLTGPAPVNDWLVQPDVFFLELTNHCNMHCTFCPSDYLKKGRANADDDLAVSFIEQVRDLGMKRPIQFNVLGEPLLNKKIYKYIALCEKYGIEVYLISNFAILDAQRASAIFKHHNVALVLSLQTPTEDSYKRLRGYDKLDYQQYFDRIFPILREKFAASSASRIEVHVTSTSNMRADSTIQSDFELNMWDPVAIEDKDAFVRGLLDRFDAFSKQLQAEFPQQFEAEHARSLLQYEEQIGRNHLSATRDMVPENAPDLTENVFWGYMFAPNCFIRFKTFGLWTKEESFMKTFMPSESLVYVEEREEALDCSMAHNVSMLADGQVSLCCLDYEGEMGLPNLRETSVVEVLRSPQRQAIAKNSMQTEVCRRCQGNLFVFDPQASAESHTHLDKFGRGWYPYEPEMNGIGGRWSNGNAWSYFLARQDSDIFSLRFLSVHDSSSELSLHIRQYDPALKQFGELVGTVPFKGTQNEVMEVDLPVQLKAGTLYRFDLLSPTFVPGGADGTGDQRSLGLMLFGASVRLQEVKAVAPAPQAVAQAAPMPEPAPEPTSAPGILTRWLTALRGRS</sequence>
<dbReference type="RefSeq" id="WP_160992362.1">
    <property type="nucleotide sequence ID" value="NZ_WWCO01000021.1"/>
</dbReference>
<dbReference type="SFLD" id="SFLDG01067">
    <property type="entry name" value="SPASM/twitch_domain_containing"/>
    <property type="match status" value="1"/>
</dbReference>
<dbReference type="EMBL" id="WWCO01000021">
    <property type="protein sequence ID" value="MYM37014.1"/>
    <property type="molecule type" value="Genomic_DNA"/>
</dbReference>
<evidence type="ECO:0000313" key="8">
    <source>
        <dbReference type="EMBL" id="MYM37014.1"/>
    </source>
</evidence>
<dbReference type="Gene3D" id="3.20.20.70">
    <property type="entry name" value="Aldolase class I"/>
    <property type="match status" value="2"/>
</dbReference>
<protein>
    <submittedName>
        <fullName evidence="8">Radical SAM protein</fullName>
    </submittedName>
</protein>
<comment type="caution">
    <text evidence="8">The sequence shown here is derived from an EMBL/GenBank/DDBJ whole genome shotgun (WGS) entry which is preliminary data.</text>
</comment>
<evidence type="ECO:0000256" key="4">
    <source>
        <dbReference type="ARBA" id="ARBA00023004"/>
    </source>
</evidence>
<feature type="domain" description="Radical SAM core" evidence="6">
    <location>
        <begin position="52"/>
        <end position="178"/>
    </location>
</feature>
<dbReference type="InterPro" id="IPR007197">
    <property type="entry name" value="rSAM"/>
</dbReference>
<dbReference type="CDD" id="cd01335">
    <property type="entry name" value="Radical_SAM"/>
    <property type="match status" value="1"/>
</dbReference>
<keyword evidence="4" id="KW-0408">Iron</keyword>
<dbReference type="InterPro" id="IPR050377">
    <property type="entry name" value="Radical_SAM_PqqE_MftC-like"/>
</dbReference>
<name>A0ABW9VEE9_9BURK</name>
<keyword evidence="2" id="KW-0949">S-adenosyl-L-methionine</keyword>
<keyword evidence="9" id="KW-1185">Reference proteome</keyword>